<feature type="transmembrane region" description="Helical" evidence="1">
    <location>
        <begin position="216"/>
        <end position="235"/>
    </location>
</feature>
<evidence type="ECO:0000256" key="1">
    <source>
        <dbReference type="SAM" id="Phobius"/>
    </source>
</evidence>
<dbReference type="Pfam" id="PF14023">
    <property type="entry name" value="Bestrophin-like"/>
    <property type="match status" value="1"/>
</dbReference>
<feature type="transmembrane region" description="Helical" evidence="1">
    <location>
        <begin position="12"/>
        <end position="33"/>
    </location>
</feature>
<organism evidence="2 3">
    <name type="scientific">Pontibacter ruber</name>
    <dbReference type="NCBI Taxonomy" id="1343895"/>
    <lineage>
        <taxon>Bacteria</taxon>
        <taxon>Pseudomonadati</taxon>
        <taxon>Bacteroidota</taxon>
        <taxon>Cytophagia</taxon>
        <taxon>Cytophagales</taxon>
        <taxon>Hymenobacteraceae</taxon>
        <taxon>Pontibacter</taxon>
    </lineage>
</organism>
<feature type="transmembrane region" description="Helical" evidence="1">
    <location>
        <begin position="180"/>
        <end position="204"/>
    </location>
</feature>
<accession>A0ABW5CVT5</accession>
<evidence type="ECO:0000313" key="3">
    <source>
        <dbReference type="Proteomes" id="UP001597374"/>
    </source>
</evidence>
<comment type="caution">
    <text evidence="2">The sequence shown here is derived from an EMBL/GenBank/DDBJ whole genome shotgun (WGS) entry which is preliminary data.</text>
</comment>
<dbReference type="InterPro" id="IPR025333">
    <property type="entry name" value="DUF4239"/>
</dbReference>
<feature type="transmembrane region" description="Helical" evidence="1">
    <location>
        <begin position="53"/>
        <end position="71"/>
    </location>
</feature>
<sequence length="262" mass="28945">MDIASLVTSIPGWALFSLTVILGVLAAEVGSWLARLKKKKGSETPDSVISTEVGAMLALLAFILGFTFSITSSRFADRKELVIRQANAIGTSYLRTSFIPEPQKQEVRKLYREYVSLLLQLTKPSDADKVLHRLGTIHLLLWNQVTSLAQVQIDPQIRALVISSVNDVIDVSGERETVALVFQIPGVLWASLYLLFTLSMFAIGYQAGTTKIRGSFDIPLLAAAFAMVIVMIANMDTTGYSLFRVSQLPLENLYEMMQEDIP</sequence>
<reference evidence="3" key="1">
    <citation type="journal article" date="2019" name="Int. J. Syst. Evol. Microbiol.">
        <title>The Global Catalogue of Microorganisms (GCM) 10K type strain sequencing project: providing services to taxonomists for standard genome sequencing and annotation.</title>
        <authorList>
            <consortium name="The Broad Institute Genomics Platform"/>
            <consortium name="The Broad Institute Genome Sequencing Center for Infectious Disease"/>
            <person name="Wu L."/>
            <person name="Ma J."/>
        </authorList>
    </citation>
    <scope>NUCLEOTIDE SEQUENCE [LARGE SCALE GENOMIC DNA]</scope>
    <source>
        <strain evidence="3">CGMCC 4.1782</strain>
    </source>
</reference>
<dbReference type="Proteomes" id="UP001597374">
    <property type="component" value="Unassembled WGS sequence"/>
</dbReference>
<dbReference type="EMBL" id="JBHUIM010000001">
    <property type="protein sequence ID" value="MFD2246467.1"/>
    <property type="molecule type" value="Genomic_DNA"/>
</dbReference>
<keyword evidence="1" id="KW-0472">Membrane</keyword>
<keyword evidence="1" id="KW-0812">Transmembrane</keyword>
<keyword evidence="1" id="KW-1133">Transmembrane helix</keyword>
<dbReference type="RefSeq" id="WP_250428251.1">
    <property type="nucleotide sequence ID" value="NZ_JALPRR010000001.1"/>
</dbReference>
<proteinExistence type="predicted"/>
<evidence type="ECO:0008006" key="4">
    <source>
        <dbReference type="Google" id="ProtNLM"/>
    </source>
</evidence>
<evidence type="ECO:0000313" key="2">
    <source>
        <dbReference type="EMBL" id="MFD2246467.1"/>
    </source>
</evidence>
<protein>
    <recommendedName>
        <fullName evidence="4">DUF4239 domain-containing protein</fullName>
    </recommendedName>
</protein>
<gene>
    <name evidence="2" type="ORF">ACFSKP_09395</name>
</gene>
<name>A0ABW5CVT5_9BACT</name>
<keyword evidence="3" id="KW-1185">Reference proteome</keyword>